<feature type="transmembrane region" description="Helical" evidence="1">
    <location>
        <begin position="12"/>
        <end position="35"/>
    </location>
</feature>
<accession>N1WSY0</accession>
<sequence length="473" mass="55716">MKSYKEFIKFYILNLLFGNSILFLLSTNGIFLSTLDVSFKIHFHLYFSIFSFIALFILEKTYDKIRNKFLIFCFIVFSLLFPIFLSSLIPIFFALSDSRPIGKVFLFSFQMGFFGILSGSFYWIPFGIYVYFRLYRNQKIAIRFTKKMVLILTFIFILLVCSFIIAIHNDLNSPFQKVLEKSRLETYPFVTKSDKIDSEKNLLLFDRFRFGSVSPDLSYFYGNPDLKRKLEISFYDVEFDKKNKTPLSIVYGGKSKKYELDGIINDYSGVIIRNLLYLFWFQEERNDGNQRITSFYLKIIDLNSLEESYSDRIYREDGYATNPAVTYLPKENRLLLVYNMISPSLKGLRYFKIGFNSLSEPILSDQTKSIFDKNYGLEFDKLKFWYYGDSNYLFSLVRSENKIFGYAGGKNSIGIVKFEDFGNYNSIRIFDSGEFEIHNVFVDGDLNLTLTEMDTEKILKINFDKMYKIDFEP</sequence>
<dbReference type="AlphaFoldDB" id="N1WSY0"/>
<evidence type="ECO:0000256" key="1">
    <source>
        <dbReference type="SAM" id="Phobius"/>
    </source>
</evidence>
<proteinExistence type="predicted"/>
<reference evidence="2" key="1">
    <citation type="submission" date="2013-03" db="EMBL/GenBank/DDBJ databases">
        <authorList>
            <person name="Harkins D.M."/>
            <person name="Durkin A.S."/>
            <person name="Brinkac L.M."/>
            <person name="Haft D.H."/>
            <person name="Selengut J.D."/>
            <person name="Sanka R."/>
            <person name="DePew J."/>
            <person name="Purushe J."/>
            <person name="Hartskeerl R.A."/>
            <person name="Ahmed A."/>
            <person name="van der Linden H."/>
            <person name="Goris M.G.A."/>
            <person name="Vinetz J.M."/>
            <person name="Sutton G.G."/>
            <person name="Nierman W.C."/>
            <person name="Fouts D.E."/>
        </authorList>
    </citation>
    <scope>NUCLEOTIDE SEQUENCE [LARGE SCALE GENOMIC DNA]</scope>
    <source>
        <strain evidence="2">ICFT</strain>
    </source>
</reference>
<evidence type="ECO:0000313" key="2">
    <source>
        <dbReference type="EMBL" id="EMY78938.1"/>
    </source>
</evidence>
<feature type="transmembrane region" description="Helical" evidence="1">
    <location>
        <begin position="70"/>
        <end position="95"/>
    </location>
</feature>
<keyword evidence="3" id="KW-1185">Reference proteome</keyword>
<evidence type="ECO:0000313" key="3">
    <source>
        <dbReference type="Proteomes" id="UP000012313"/>
    </source>
</evidence>
<feature type="transmembrane region" description="Helical" evidence="1">
    <location>
        <begin position="41"/>
        <end position="58"/>
    </location>
</feature>
<keyword evidence="1" id="KW-1133">Transmembrane helix</keyword>
<feature type="transmembrane region" description="Helical" evidence="1">
    <location>
        <begin position="148"/>
        <end position="167"/>
    </location>
</feature>
<comment type="caution">
    <text evidence="2">The sequence shown here is derived from an EMBL/GenBank/DDBJ whole genome shotgun (WGS) entry which is preliminary data.</text>
</comment>
<dbReference type="Proteomes" id="UP000012313">
    <property type="component" value="Unassembled WGS sequence"/>
</dbReference>
<dbReference type="STRING" id="1218598.LEP1GSC060_0814"/>
<name>N1WSY0_9LEPT</name>
<protein>
    <submittedName>
        <fullName evidence="2">Uncharacterized protein</fullName>
    </submittedName>
</protein>
<keyword evidence="1" id="KW-0812">Transmembrane</keyword>
<dbReference type="EMBL" id="AOHC02000015">
    <property type="protein sequence ID" value="EMY78938.1"/>
    <property type="molecule type" value="Genomic_DNA"/>
</dbReference>
<organism evidence="2 3">
    <name type="scientific">Leptospira weilii serovar Ranarum str. ICFT</name>
    <dbReference type="NCBI Taxonomy" id="1218598"/>
    <lineage>
        <taxon>Bacteria</taxon>
        <taxon>Pseudomonadati</taxon>
        <taxon>Spirochaetota</taxon>
        <taxon>Spirochaetia</taxon>
        <taxon>Leptospirales</taxon>
        <taxon>Leptospiraceae</taxon>
        <taxon>Leptospira</taxon>
    </lineage>
</organism>
<gene>
    <name evidence="2" type="ORF">LEP1GSC060_0814</name>
</gene>
<keyword evidence="1" id="KW-0472">Membrane</keyword>
<feature type="transmembrane region" description="Helical" evidence="1">
    <location>
        <begin position="107"/>
        <end position="132"/>
    </location>
</feature>